<dbReference type="Proteomes" id="UP000664277">
    <property type="component" value="Unassembled WGS sequence"/>
</dbReference>
<dbReference type="AlphaFoldDB" id="A0A8J7P7Y7"/>
<feature type="transmembrane region" description="Helical" evidence="1">
    <location>
        <begin position="20"/>
        <end position="40"/>
    </location>
</feature>
<comment type="caution">
    <text evidence="2">The sequence shown here is derived from an EMBL/GenBank/DDBJ whole genome shotgun (WGS) entry which is preliminary data.</text>
</comment>
<evidence type="ECO:0000313" key="3">
    <source>
        <dbReference type="Proteomes" id="UP000664277"/>
    </source>
</evidence>
<evidence type="ECO:0000313" key="2">
    <source>
        <dbReference type="EMBL" id="MBN8661244.1"/>
    </source>
</evidence>
<organism evidence="2 3">
    <name type="scientific">Candidatus Obscuribacter phosphatis</name>
    <dbReference type="NCBI Taxonomy" id="1906157"/>
    <lineage>
        <taxon>Bacteria</taxon>
        <taxon>Bacillati</taxon>
        <taxon>Candidatus Melainabacteria</taxon>
        <taxon>Candidatus Obscuribacterales</taxon>
        <taxon>Candidatus Obscuribacteraceae</taxon>
        <taxon>Candidatus Obscuribacter</taxon>
    </lineage>
</organism>
<keyword evidence="1" id="KW-1133">Transmembrane helix</keyword>
<accession>A0A8J7P7Y7</accession>
<feature type="transmembrane region" description="Helical" evidence="1">
    <location>
        <begin position="52"/>
        <end position="69"/>
    </location>
</feature>
<sequence length="113" mass="12952">MQKPQPLFFFLDKPPQWFALKFWFYPVVCLVFASVAVRYIGKVPDLPLRATLMIFALPLVLLLISSRWFRQRMPLMLPFWFVLLTTGMGFTQGVFSSAISRAFNSGLFAAGKP</sequence>
<keyword evidence="1" id="KW-0472">Membrane</keyword>
<protein>
    <submittedName>
        <fullName evidence="2">Uncharacterized protein</fullName>
    </submittedName>
</protein>
<name>A0A8J7P7Y7_9BACT</name>
<gene>
    <name evidence="2" type="ORF">J0M35_12830</name>
</gene>
<keyword evidence="1" id="KW-0812">Transmembrane</keyword>
<reference evidence="2" key="1">
    <citation type="submission" date="2021-02" db="EMBL/GenBank/DDBJ databases">
        <title>Genome-Resolved Metagenomics of a Microbial Community Performing Photosynthetic Biological Nutrient Removal.</title>
        <authorList>
            <person name="Mcdaniel E.A."/>
        </authorList>
    </citation>
    <scope>NUCLEOTIDE SEQUENCE</scope>
    <source>
        <strain evidence="2">UWPOB_OBS1</strain>
    </source>
</reference>
<feature type="transmembrane region" description="Helical" evidence="1">
    <location>
        <begin position="75"/>
        <end position="95"/>
    </location>
</feature>
<proteinExistence type="predicted"/>
<evidence type="ECO:0000256" key="1">
    <source>
        <dbReference type="SAM" id="Phobius"/>
    </source>
</evidence>
<dbReference type="EMBL" id="JAFLCK010000018">
    <property type="protein sequence ID" value="MBN8661244.1"/>
    <property type="molecule type" value="Genomic_DNA"/>
</dbReference>